<keyword evidence="2 6" id="KW-0328">Glycosyltransferase</keyword>
<evidence type="ECO:0000259" key="10">
    <source>
        <dbReference type="PROSITE" id="PS51059"/>
    </source>
</evidence>
<comment type="subcellular location">
    <subcellularLocation>
        <location evidence="1">Nucleus</location>
    </subcellularLocation>
</comment>
<dbReference type="CDD" id="cd02907">
    <property type="entry name" value="Macro_Af1521_BAL-like"/>
    <property type="match status" value="1"/>
</dbReference>
<evidence type="ECO:0000313" key="13">
    <source>
        <dbReference type="Proteomes" id="UP000593567"/>
    </source>
</evidence>
<dbReference type="PANTHER" id="PTHR14453">
    <property type="entry name" value="PARP/ZINC FINGER CCCH TYPE DOMAIN CONTAINING PROTEIN"/>
    <property type="match status" value="1"/>
</dbReference>
<dbReference type="PROSITE" id="PS50918">
    <property type="entry name" value="WWE"/>
    <property type="match status" value="1"/>
</dbReference>
<evidence type="ECO:0000256" key="8">
    <source>
        <dbReference type="SAM" id="MobiDB-lite"/>
    </source>
</evidence>
<organism evidence="12 13">
    <name type="scientific">Bugula neritina</name>
    <name type="common">Brown bryozoan</name>
    <name type="synonym">Sertularia neritina</name>
    <dbReference type="NCBI Taxonomy" id="10212"/>
    <lineage>
        <taxon>Eukaryota</taxon>
        <taxon>Metazoa</taxon>
        <taxon>Spiralia</taxon>
        <taxon>Lophotrochozoa</taxon>
        <taxon>Bryozoa</taxon>
        <taxon>Gymnolaemata</taxon>
        <taxon>Cheilostomatida</taxon>
        <taxon>Flustrina</taxon>
        <taxon>Buguloidea</taxon>
        <taxon>Bugulidae</taxon>
        <taxon>Bugula</taxon>
    </lineage>
</organism>
<evidence type="ECO:0000256" key="2">
    <source>
        <dbReference type="ARBA" id="ARBA00022676"/>
    </source>
</evidence>
<keyword evidence="13" id="KW-1185">Reference proteome</keyword>
<dbReference type="InterPro" id="IPR043472">
    <property type="entry name" value="Macro_dom-like"/>
</dbReference>
<keyword evidence="3 6" id="KW-0808">Transferase</keyword>
<evidence type="ECO:0000256" key="7">
    <source>
        <dbReference type="SAM" id="Coils"/>
    </source>
</evidence>
<evidence type="ECO:0000313" key="12">
    <source>
        <dbReference type="EMBL" id="KAF6037878.1"/>
    </source>
</evidence>
<dbReference type="GO" id="GO:0003950">
    <property type="term" value="F:NAD+ poly-ADP-ribosyltransferase activity"/>
    <property type="evidence" value="ECO:0007669"/>
    <property type="project" value="UniProtKB-UniRule"/>
</dbReference>
<dbReference type="SUPFAM" id="SSF52949">
    <property type="entry name" value="Macro domain-like"/>
    <property type="match status" value="1"/>
</dbReference>
<comment type="caution">
    <text evidence="12">The sequence shown here is derived from an EMBL/GenBank/DDBJ whole genome shotgun (WGS) entry which is preliminary data.</text>
</comment>
<dbReference type="Proteomes" id="UP000593567">
    <property type="component" value="Unassembled WGS sequence"/>
</dbReference>
<evidence type="ECO:0000256" key="5">
    <source>
        <dbReference type="ARBA" id="ARBA00023242"/>
    </source>
</evidence>
<evidence type="ECO:0000259" key="9">
    <source>
        <dbReference type="PROSITE" id="PS50918"/>
    </source>
</evidence>
<dbReference type="PROSITE" id="PS51059">
    <property type="entry name" value="PARP_CATALYTIC"/>
    <property type="match status" value="1"/>
</dbReference>
<feature type="region of interest" description="Disordered" evidence="8">
    <location>
        <begin position="396"/>
        <end position="423"/>
    </location>
</feature>
<feature type="domain" description="WWE" evidence="9">
    <location>
        <begin position="564"/>
        <end position="642"/>
    </location>
</feature>
<dbReference type="Pfam" id="PF00644">
    <property type="entry name" value="PARP"/>
    <property type="match status" value="1"/>
</dbReference>
<dbReference type="InterPro" id="IPR052056">
    <property type="entry name" value="Mono-ARTD/PARP"/>
</dbReference>
<feature type="coiled-coil region" evidence="7">
    <location>
        <begin position="506"/>
        <end position="533"/>
    </location>
</feature>
<dbReference type="InterPro" id="IPR002589">
    <property type="entry name" value="Macro_dom"/>
</dbReference>
<dbReference type="SMART" id="SM00506">
    <property type="entry name" value="A1pp"/>
    <property type="match status" value="1"/>
</dbReference>
<keyword evidence="5" id="KW-0539">Nucleus</keyword>
<dbReference type="InterPro" id="IPR012317">
    <property type="entry name" value="Poly(ADP-ribose)pol_cat_dom"/>
</dbReference>
<evidence type="ECO:0000256" key="4">
    <source>
        <dbReference type="ARBA" id="ARBA00023027"/>
    </source>
</evidence>
<accession>A0A7J7KJT6</accession>
<dbReference type="InterPro" id="IPR004170">
    <property type="entry name" value="WWE_dom"/>
</dbReference>
<evidence type="ECO:0000256" key="1">
    <source>
        <dbReference type="ARBA" id="ARBA00004123"/>
    </source>
</evidence>
<keyword evidence="7" id="KW-0175">Coiled coil</keyword>
<keyword evidence="4 6" id="KW-0520">NAD</keyword>
<dbReference type="Gene3D" id="3.40.220.10">
    <property type="entry name" value="Leucine Aminopeptidase, subunit E, domain 1"/>
    <property type="match status" value="1"/>
</dbReference>
<dbReference type="OrthoDB" id="6133115at2759"/>
<evidence type="ECO:0000256" key="6">
    <source>
        <dbReference type="RuleBase" id="RU362114"/>
    </source>
</evidence>
<feature type="compositionally biased region" description="Low complexity" evidence="8">
    <location>
        <begin position="408"/>
        <end position="422"/>
    </location>
</feature>
<dbReference type="SUPFAM" id="SSF56399">
    <property type="entry name" value="ADP-ribosylation"/>
    <property type="match status" value="1"/>
</dbReference>
<dbReference type="Gene3D" id="3.90.228.10">
    <property type="match status" value="1"/>
</dbReference>
<dbReference type="GO" id="GO:0005634">
    <property type="term" value="C:nucleus"/>
    <property type="evidence" value="ECO:0007669"/>
    <property type="project" value="UniProtKB-SubCell"/>
</dbReference>
<sequence>MVNRAEHQKKPLKAMREVNAMKRLDHVHIVKYFGNIIKDGNQGPGMYIIYYMHDTKAAKPSNAALASFAAAQQTLLVDHLLDVRTAVFDKFPENIYILSKYKTDVFKELERKHNVKVTIQADGKSVSIEGTRDDNANFGHSLDKHLKDVFHDFHTIDDRARVQHINDDPEFLETVGLKNNCLVVKHVEGDDVQTAVEPEPLQPATSRQTSCLYSVTLPSGTVCEVKRTDITSLSHDAIVNAANGDLQHVGGLAYAIAQKGGSGIQQECNHYIRNYGKLIEGEVMTSSPGNLSCKKIIHAVGPRWVNGVNHEERTLFNCVDNCFLETEKEKMQSIAIPPISTGIFGFPVDLAVKAIVGAIEQREKKNQYLPQLISLVDNKSDSLQLFETELRQVFDKSPPRKASPVKPSSSIKAGPSHSSSSSGTKTLCCILVEVFFLSVLEPTGGAVAGVSEVFIEEETCKLAIYANSPQDIQRCKLDLDTKLDKAMATIIWKDRSGYAADREFIVQLTQNQIRRLKSEADKLRVNLTVDQRNANIKINGRQADVFKMTEIVSAQLKNIEKGVVEKKEEELVALARQWEYEEDGGQWAKFDLSINKALEDTYLKNANAIYSYETSDGAVKVDIGAMKLRCGGTEINVRRLDLSKPQTTELSLPSTWTKPLDVYGEVTIGAGTPEYTAVETAFMSTLGAGTLDDTSVETAFMSTLGARGNSIIEIKRVQNPTLYKQYLLLRKEVAKRLGRQEDQVETTPLWHGTDVDTVSKITAGKFDRGYIGKNAAMYGNGTYFAKNSSYSAQPQYSHPDARGHRYIIQTRVITGDWTKGHKV</sequence>
<dbReference type="InterPro" id="IPR037197">
    <property type="entry name" value="WWE_dom_sf"/>
</dbReference>
<feature type="domain" description="PARP catalytic" evidence="10">
    <location>
        <begin position="669"/>
        <end position="823"/>
    </location>
</feature>
<gene>
    <name evidence="12" type="ORF">EB796_003814</name>
</gene>
<dbReference type="EC" id="2.4.2.-" evidence="6"/>
<dbReference type="EMBL" id="VXIV02000500">
    <property type="protein sequence ID" value="KAF6037878.1"/>
    <property type="molecule type" value="Genomic_DNA"/>
</dbReference>
<dbReference type="PANTHER" id="PTHR14453:SF67">
    <property type="entry name" value="POLY [ADP-RIBOSE] POLYMERASE"/>
    <property type="match status" value="1"/>
</dbReference>
<protein>
    <recommendedName>
        <fullName evidence="6">Poly [ADP-ribose] polymerase</fullName>
        <shortName evidence="6">PARP</shortName>
        <ecNumber evidence="6">2.4.2.-</ecNumber>
    </recommendedName>
</protein>
<dbReference type="Gene3D" id="3.30.720.50">
    <property type="match status" value="1"/>
</dbReference>
<dbReference type="GO" id="GO:0010629">
    <property type="term" value="P:negative regulation of gene expression"/>
    <property type="evidence" value="ECO:0007669"/>
    <property type="project" value="TreeGrafter"/>
</dbReference>
<evidence type="ECO:0000259" key="11">
    <source>
        <dbReference type="PROSITE" id="PS51154"/>
    </source>
</evidence>
<dbReference type="GO" id="GO:0005737">
    <property type="term" value="C:cytoplasm"/>
    <property type="evidence" value="ECO:0007669"/>
    <property type="project" value="TreeGrafter"/>
</dbReference>
<dbReference type="SUPFAM" id="SSF117839">
    <property type="entry name" value="WWE domain"/>
    <property type="match status" value="1"/>
</dbReference>
<dbReference type="PROSITE" id="PS51154">
    <property type="entry name" value="MACRO"/>
    <property type="match status" value="1"/>
</dbReference>
<evidence type="ECO:0000256" key="3">
    <source>
        <dbReference type="ARBA" id="ARBA00022679"/>
    </source>
</evidence>
<dbReference type="Pfam" id="PF01661">
    <property type="entry name" value="Macro"/>
    <property type="match status" value="1"/>
</dbReference>
<name>A0A7J7KJT6_BUGNE</name>
<proteinExistence type="predicted"/>
<feature type="domain" description="Macro" evidence="11">
    <location>
        <begin position="210"/>
        <end position="394"/>
    </location>
</feature>
<dbReference type="GO" id="GO:0003714">
    <property type="term" value="F:transcription corepressor activity"/>
    <property type="evidence" value="ECO:0007669"/>
    <property type="project" value="TreeGrafter"/>
</dbReference>
<dbReference type="AlphaFoldDB" id="A0A7J7KJT6"/>
<reference evidence="12" key="1">
    <citation type="submission" date="2020-06" db="EMBL/GenBank/DDBJ databases">
        <title>Draft genome of Bugula neritina, a colonial animal packing powerful symbionts and potential medicines.</title>
        <authorList>
            <person name="Rayko M."/>
        </authorList>
    </citation>
    <scope>NUCLEOTIDE SEQUENCE [LARGE SCALE GENOMIC DNA]</scope>
    <source>
        <strain evidence="12">Kwan_BN1</strain>
    </source>
</reference>
<dbReference type="Pfam" id="PF02825">
    <property type="entry name" value="WWE"/>
    <property type="match status" value="1"/>
</dbReference>